<evidence type="ECO:0000259" key="2">
    <source>
        <dbReference type="PROSITE" id="PS50086"/>
    </source>
</evidence>
<gene>
    <name evidence="3" type="ORF">XAT740_LOCUS61326</name>
</gene>
<evidence type="ECO:0000313" key="3">
    <source>
        <dbReference type="EMBL" id="CAF1683894.1"/>
    </source>
</evidence>
<reference evidence="3" key="1">
    <citation type="submission" date="2021-02" db="EMBL/GenBank/DDBJ databases">
        <authorList>
            <person name="Nowell W R."/>
        </authorList>
    </citation>
    <scope>NUCLEOTIDE SEQUENCE</scope>
</reference>
<dbReference type="PANTHER" id="PTHR22957:SF333">
    <property type="entry name" value="TBC1 DOMAIN FAMILY MEMBER 25"/>
    <property type="match status" value="1"/>
</dbReference>
<organism evidence="3 4">
    <name type="scientific">Adineta ricciae</name>
    <name type="common">Rotifer</name>
    <dbReference type="NCBI Taxonomy" id="249248"/>
    <lineage>
        <taxon>Eukaryota</taxon>
        <taxon>Metazoa</taxon>
        <taxon>Spiralia</taxon>
        <taxon>Gnathifera</taxon>
        <taxon>Rotifera</taxon>
        <taxon>Eurotatoria</taxon>
        <taxon>Bdelloidea</taxon>
        <taxon>Adinetida</taxon>
        <taxon>Adinetidae</taxon>
        <taxon>Adineta</taxon>
    </lineage>
</organism>
<comment type="caution">
    <text evidence="3">The sequence shown here is derived from an EMBL/GenBank/DDBJ whole genome shotgun (WGS) entry which is preliminary data.</text>
</comment>
<keyword evidence="4" id="KW-1185">Reference proteome</keyword>
<dbReference type="GO" id="GO:0005776">
    <property type="term" value="C:autophagosome"/>
    <property type="evidence" value="ECO:0007669"/>
    <property type="project" value="TreeGrafter"/>
</dbReference>
<proteinExistence type="predicted"/>
<protein>
    <recommendedName>
        <fullName evidence="2">Rab-GAP TBC domain-containing protein</fullName>
    </recommendedName>
</protein>
<dbReference type="EMBL" id="CAJNOR010016009">
    <property type="protein sequence ID" value="CAF1683894.1"/>
    <property type="molecule type" value="Genomic_DNA"/>
</dbReference>
<dbReference type="PROSITE" id="PS50086">
    <property type="entry name" value="TBC_RABGAP"/>
    <property type="match status" value="1"/>
</dbReference>
<dbReference type="AlphaFoldDB" id="A0A816H6Y8"/>
<keyword evidence="1" id="KW-0343">GTPase activation</keyword>
<dbReference type="GO" id="GO:1901096">
    <property type="term" value="P:regulation of autophagosome maturation"/>
    <property type="evidence" value="ECO:0007669"/>
    <property type="project" value="TreeGrafter"/>
</dbReference>
<dbReference type="SUPFAM" id="SSF47923">
    <property type="entry name" value="Ypt/Rab-GAP domain of gyp1p"/>
    <property type="match status" value="1"/>
</dbReference>
<dbReference type="Gene3D" id="1.10.472.80">
    <property type="entry name" value="Ypt/Rab-GAP domain of gyp1p, domain 3"/>
    <property type="match status" value="1"/>
</dbReference>
<accession>A0A816H6Y8</accession>
<dbReference type="Proteomes" id="UP000663828">
    <property type="component" value="Unassembled WGS sequence"/>
</dbReference>
<dbReference type="InterPro" id="IPR000195">
    <property type="entry name" value="Rab-GAP-TBC_dom"/>
</dbReference>
<feature type="non-terminal residue" evidence="3">
    <location>
        <position position="1"/>
    </location>
</feature>
<dbReference type="PANTHER" id="PTHR22957">
    <property type="entry name" value="TBC1 DOMAIN FAMILY MEMBER GTPASE-ACTIVATING PROTEIN"/>
    <property type="match status" value="1"/>
</dbReference>
<evidence type="ECO:0000256" key="1">
    <source>
        <dbReference type="ARBA" id="ARBA00022468"/>
    </source>
</evidence>
<dbReference type="GO" id="GO:0005096">
    <property type="term" value="F:GTPase activator activity"/>
    <property type="evidence" value="ECO:0007669"/>
    <property type="project" value="UniProtKB-KW"/>
</dbReference>
<sequence>NFATDGVAIATKFHHLKVLLQAVDPVYWHFLETCDAVNLYFAYRWLLLECKREFPFHEALRVLEVMWATLPIDRDPPQLSEASILPAISDNSIVDMLCSIPCRPPQRRALSCPQLSVINESYSRKGRHHSSSFACYDVNDHFYTTLPRTCHSTLESDEYQICSSINNTSNSTSTRSREKSFENSFSLSEISEFDSDNLSLCSSTNAMTTTKSSQCPSSTDWVQRLPPNNTIWLEEENSFLLFLCISILLAHRTHLLKQKNLEEQDINIHFDRYRRQNHSDRILPRARNLYAQYIQYARKKRMVDDLSNFSAS</sequence>
<feature type="domain" description="Rab-GAP TBC" evidence="2">
    <location>
        <begin position="1"/>
        <end position="70"/>
    </location>
</feature>
<dbReference type="InterPro" id="IPR035969">
    <property type="entry name" value="Rab-GAP_TBC_sf"/>
</dbReference>
<evidence type="ECO:0000313" key="4">
    <source>
        <dbReference type="Proteomes" id="UP000663828"/>
    </source>
</evidence>
<name>A0A816H6Y8_ADIRI</name>